<gene>
    <name evidence="1" type="ORF">M569_09912</name>
</gene>
<organism evidence="1 2">
    <name type="scientific">Genlisea aurea</name>
    <dbReference type="NCBI Taxonomy" id="192259"/>
    <lineage>
        <taxon>Eukaryota</taxon>
        <taxon>Viridiplantae</taxon>
        <taxon>Streptophyta</taxon>
        <taxon>Embryophyta</taxon>
        <taxon>Tracheophyta</taxon>
        <taxon>Spermatophyta</taxon>
        <taxon>Magnoliopsida</taxon>
        <taxon>eudicotyledons</taxon>
        <taxon>Gunneridae</taxon>
        <taxon>Pentapetalae</taxon>
        <taxon>asterids</taxon>
        <taxon>lamiids</taxon>
        <taxon>Lamiales</taxon>
        <taxon>Lentibulariaceae</taxon>
        <taxon>Genlisea</taxon>
    </lineage>
</organism>
<sequence>YRALSVLFSTVDETIFSQIMMCETAKQVWKKLKSDYRGTDKTKQMRLLNLRKQFDSLRMSETEGIKDYVDRMSTLVNQMRLLGDNVTYQRIVEKISVTVSSHFDSTITSLEAVTNFSALSVSDLISALESVEV</sequence>
<dbReference type="Pfam" id="PF14223">
    <property type="entry name" value="Retrotran_gag_2"/>
    <property type="match status" value="1"/>
</dbReference>
<evidence type="ECO:0008006" key="3">
    <source>
        <dbReference type="Google" id="ProtNLM"/>
    </source>
</evidence>
<feature type="non-terminal residue" evidence="1">
    <location>
        <position position="1"/>
    </location>
</feature>
<evidence type="ECO:0000313" key="1">
    <source>
        <dbReference type="EMBL" id="EPS64867.1"/>
    </source>
</evidence>
<dbReference type="PANTHER" id="PTHR35317">
    <property type="entry name" value="OS04G0629600 PROTEIN"/>
    <property type="match status" value="1"/>
</dbReference>
<reference evidence="1 2" key="1">
    <citation type="journal article" date="2013" name="BMC Genomics">
        <title>The miniature genome of a carnivorous plant Genlisea aurea contains a low number of genes and short non-coding sequences.</title>
        <authorList>
            <person name="Leushkin E.V."/>
            <person name="Sutormin R.A."/>
            <person name="Nabieva E.R."/>
            <person name="Penin A.A."/>
            <person name="Kondrashov A.S."/>
            <person name="Logacheva M.D."/>
        </authorList>
    </citation>
    <scope>NUCLEOTIDE SEQUENCE [LARGE SCALE GENOMIC DNA]</scope>
</reference>
<dbReference type="Proteomes" id="UP000015453">
    <property type="component" value="Unassembled WGS sequence"/>
</dbReference>
<dbReference type="PANTHER" id="PTHR35317:SF31">
    <property type="entry name" value="DUF4219 DOMAIN-CONTAINING PROTEIN"/>
    <property type="match status" value="1"/>
</dbReference>
<evidence type="ECO:0000313" key="2">
    <source>
        <dbReference type="Proteomes" id="UP000015453"/>
    </source>
</evidence>
<comment type="caution">
    <text evidence="1">The sequence shown here is derived from an EMBL/GenBank/DDBJ whole genome shotgun (WGS) entry which is preliminary data.</text>
</comment>
<proteinExistence type="predicted"/>
<keyword evidence="2" id="KW-1185">Reference proteome</keyword>
<protein>
    <recommendedName>
        <fullName evidence="3">UBN2_2 domain-containing protein</fullName>
    </recommendedName>
</protein>
<dbReference type="AlphaFoldDB" id="S8DY62"/>
<dbReference type="OrthoDB" id="912188at2759"/>
<feature type="non-terminal residue" evidence="1">
    <location>
        <position position="133"/>
    </location>
</feature>
<dbReference type="EMBL" id="AUSU01004564">
    <property type="protein sequence ID" value="EPS64867.1"/>
    <property type="molecule type" value="Genomic_DNA"/>
</dbReference>
<accession>S8DY62</accession>
<name>S8DY62_9LAMI</name>